<dbReference type="KEGG" id="dfa:DFA_04607"/>
<feature type="compositionally biased region" description="Low complexity" evidence="1">
    <location>
        <begin position="588"/>
        <end position="597"/>
    </location>
</feature>
<sequence length="620" mass="70006">MEQVISQTSKLNLLNNGNVNVNGNGNINGNMNVAPLPPLPSLLGETAPSSSALNTTSNNVNSNSNPLSASSMIQHADCIRDGTLAYIYIVEDALTNNKEFCAKPLVPLPSVAYAQHSPNGKLGHPFIHHSSTNPLQDLSNTKEIFDYINFFDVNQALYFHQNDNIKRYSRYHLNLTLKFMGCKSLHARQITSSIFDQLENCRVEVEQQQQNQQNQQGHPLPPAPPQHNFNSNNYNNFSNADNLPVYCVSLLRSTFYYIVGHILSTYQYSKPQYISDFPVACDVQEKKHSFTILLGGTSGCGKSTLTALLASRIGFAAVISTDNIRQILRKFISRTESPILWASTYHAGEIISNSSLSHKEKILQGYEAQNDMIFNKLDSLIDQYEKRNESLIVEGVHLDTRIIIRLCEKHPSCIPFLMYISNEAKHKERFAIRSKYMTLDPHQNKYTKYFKNIRIINNYLCQGADSISIPQIDNTSIDRSLATIHGTIFACLKRKAMCGEPYFNPDTKKLTMLHQEYEQIQHQFWSSKGMLRLIRKKRYSGVQVANAETGEAAFNSDDEDQDDDHDGPEKRVSFASKVKTHSRDKNMSNTSTYNNSDSESDSESRDERVDYFVDCGSLGS</sequence>
<evidence type="ECO:0000313" key="3">
    <source>
        <dbReference type="Proteomes" id="UP000007797"/>
    </source>
</evidence>
<name>F4PQ16_CACFS</name>
<feature type="compositionally biased region" description="Low complexity" evidence="1">
    <location>
        <begin position="207"/>
        <end position="216"/>
    </location>
</feature>
<dbReference type="AlphaFoldDB" id="F4PQ16"/>
<evidence type="ECO:0000256" key="1">
    <source>
        <dbReference type="SAM" id="MobiDB-lite"/>
    </source>
</evidence>
<gene>
    <name evidence="2" type="ORF">DFA_04607</name>
</gene>
<organism evidence="2 3">
    <name type="scientific">Cavenderia fasciculata</name>
    <name type="common">Slime mold</name>
    <name type="synonym">Dictyostelium fasciculatum</name>
    <dbReference type="NCBI Taxonomy" id="261658"/>
    <lineage>
        <taxon>Eukaryota</taxon>
        <taxon>Amoebozoa</taxon>
        <taxon>Evosea</taxon>
        <taxon>Eumycetozoa</taxon>
        <taxon>Dictyostelia</taxon>
        <taxon>Acytosteliales</taxon>
        <taxon>Cavenderiaceae</taxon>
        <taxon>Cavenderia</taxon>
    </lineage>
</organism>
<dbReference type="PANTHER" id="PTHR33477:SF3">
    <property type="entry name" value="P-LOOP NTPASE DOMAIN-CONTAINING PROTEIN LPA1 HOMOLOG 1"/>
    <property type="match status" value="1"/>
</dbReference>
<dbReference type="EMBL" id="GL883009">
    <property type="protein sequence ID" value="EGG22479.1"/>
    <property type="molecule type" value="Genomic_DNA"/>
</dbReference>
<proteinExistence type="predicted"/>
<protein>
    <recommendedName>
        <fullName evidence="4">Zeta toxin domain-containing protein</fullName>
    </recommendedName>
</protein>
<feature type="region of interest" description="Disordered" evidence="1">
    <location>
        <begin position="39"/>
        <end position="65"/>
    </location>
</feature>
<feature type="compositionally biased region" description="Low complexity" evidence="1">
    <location>
        <begin position="48"/>
        <end position="65"/>
    </location>
</feature>
<dbReference type="OrthoDB" id="10263927at2759"/>
<keyword evidence="3" id="KW-1185">Reference proteome</keyword>
<evidence type="ECO:0008006" key="4">
    <source>
        <dbReference type="Google" id="ProtNLM"/>
    </source>
</evidence>
<dbReference type="InterPro" id="IPR027417">
    <property type="entry name" value="P-loop_NTPase"/>
</dbReference>
<dbReference type="GeneID" id="14874557"/>
<feature type="region of interest" description="Disordered" evidence="1">
    <location>
        <begin position="550"/>
        <end position="608"/>
    </location>
</feature>
<feature type="region of interest" description="Disordered" evidence="1">
    <location>
        <begin position="205"/>
        <end position="233"/>
    </location>
</feature>
<dbReference type="RefSeq" id="XP_004360330.1">
    <property type="nucleotide sequence ID" value="XM_004360273.1"/>
</dbReference>
<dbReference type="OMA" id="CQGADSI"/>
<dbReference type="Proteomes" id="UP000007797">
    <property type="component" value="Unassembled WGS sequence"/>
</dbReference>
<dbReference type="PANTHER" id="PTHR33477">
    <property type="entry name" value="P-LOOP NTPASE DOMAIN-CONTAINING PROTEIN LPA1 HOMOLOG 1"/>
    <property type="match status" value="1"/>
</dbReference>
<evidence type="ECO:0000313" key="2">
    <source>
        <dbReference type="EMBL" id="EGG22479.1"/>
    </source>
</evidence>
<dbReference type="STRING" id="1054147.F4PQ16"/>
<dbReference type="Gene3D" id="3.40.50.300">
    <property type="entry name" value="P-loop containing nucleotide triphosphate hydrolases"/>
    <property type="match status" value="1"/>
</dbReference>
<dbReference type="SUPFAM" id="SSF52540">
    <property type="entry name" value="P-loop containing nucleoside triphosphate hydrolases"/>
    <property type="match status" value="1"/>
</dbReference>
<reference evidence="3" key="1">
    <citation type="journal article" date="2011" name="Genome Res.">
        <title>Phylogeny-wide analysis of social amoeba genomes highlights ancient origins for complex intercellular communication.</title>
        <authorList>
            <person name="Heidel A.J."/>
            <person name="Lawal H.M."/>
            <person name="Felder M."/>
            <person name="Schilde C."/>
            <person name="Helps N.R."/>
            <person name="Tunggal B."/>
            <person name="Rivero F."/>
            <person name="John U."/>
            <person name="Schleicher M."/>
            <person name="Eichinger L."/>
            <person name="Platzer M."/>
            <person name="Noegel A.A."/>
            <person name="Schaap P."/>
            <person name="Gloeckner G."/>
        </authorList>
    </citation>
    <scope>NUCLEOTIDE SEQUENCE [LARGE SCALE GENOMIC DNA]</scope>
    <source>
        <strain evidence="3">SH3</strain>
    </source>
</reference>
<feature type="compositionally biased region" description="Acidic residues" evidence="1">
    <location>
        <begin position="556"/>
        <end position="566"/>
    </location>
</feature>
<accession>F4PQ16</accession>